<evidence type="ECO:0000256" key="1">
    <source>
        <dbReference type="ARBA" id="ARBA00023319"/>
    </source>
</evidence>
<dbReference type="InterPro" id="IPR003599">
    <property type="entry name" value="Ig_sub"/>
</dbReference>
<keyword evidence="2" id="KW-0472">Membrane</keyword>
<dbReference type="SUPFAM" id="SSF48726">
    <property type="entry name" value="Immunoglobulin"/>
    <property type="match status" value="2"/>
</dbReference>
<evidence type="ECO:0000313" key="4">
    <source>
        <dbReference type="EMBL" id="TRY93054.1"/>
    </source>
</evidence>
<dbReference type="STRING" id="623744.A0A553QSV7"/>
<dbReference type="SMART" id="SM00409">
    <property type="entry name" value="IG"/>
    <property type="match status" value="1"/>
</dbReference>
<dbReference type="InterPro" id="IPR007110">
    <property type="entry name" value="Ig-like_dom"/>
</dbReference>
<feature type="non-terminal residue" evidence="4">
    <location>
        <position position="1"/>
    </location>
</feature>
<dbReference type="Pfam" id="PF07654">
    <property type="entry name" value="C1-set"/>
    <property type="match status" value="1"/>
</dbReference>
<gene>
    <name evidence="4" type="ORF">DNTS_023830</name>
</gene>
<dbReference type="Gene3D" id="2.60.40.10">
    <property type="entry name" value="Immunoglobulins"/>
    <property type="match status" value="2"/>
</dbReference>
<feature type="transmembrane region" description="Helical" evidence="2">
    <location>
        <begin position="235"/>
        <end position="259"/>
    </location>
</feature>
<feature type="domain" description="Ig-like" evidence="3">
    <location>
        <begin position="43"/>
        <end position="125"/>
    </location>
</feature>
<dbReference type="PROSITE" id="PS50835">
    <property type="entry name" value="IG_LIKE"/>
    <property type="match status" value="2"/>
</dbReference>
<protein>
    <recommendedName>
        <fullName evidence="3">Ig-like domain-containing protein</fullName>
    </recommendedName>
</protein>
<keyword evidence="5" id="KW-1185">Reference proteome</keyword>
<proteinExistence type="predicted"/>
<keyword evidence="1" id="KW-0393">Immunoglobulin domain</keyword>
<keyword evidence="2" id="KW-0812">Transmembrane</keyword>
<dbReference type="InterPro" id="IPR013151">
    <property type="entry name" value="Immunoglobulin_dom"/>
</dbReference>
<dbReference type="OrthoDB" id="6103117at2759"/>
<evidence type="ECO:0000313" key="5">
    <source>
        <dbReference type="Proteomes" id="UP000316079"/>
    </source>
</evidence>
<dbReference type="Proteomes" id="UP000316079">
    <property type="component" value="Unassembled WGS sequence"/>
</dbReference>
<dbReference type="Pfam" id="PF00047">
    <property type="entry name" value="ig"/>
    <property type="match status" value="1"/>
</dbReference>
<dbReference type="InterPro" id="IPR036179">
    <property type="entry name" value="Ig-like_dom_sf"/>
</dbReference>
<comment type="caution">
    <text evidence="4">The sequence shown here is derived from an EMBL/GenBank/DDBJ whole genome shotgun (WGS) entry which is preliminary data.</text>
</comment>
<keyword evidence="2" id="KW-1133">Transmembrane helix</keyword>
<evidence type="ECO:0000256" key="2">
    <source>
        <dbReference type="SAM" id="Phobius"/>
    </source>
</evidence>
<dbReference type="InterPro" id="IPR013783">
    <property type="entry name" value="Ig-like_fold"/>
</dbReference>
<evidence type="ECO:0000259" key="3">
    <source>
        <dbReference type="PROSITE" id="PS50835"/>
    </source>
</evidence>
<accession>A0A553QSV7</accession>
<name>A0A553QSV7_9TELE</name>
<dbReference type="AlphaFoldDB" id="A0A553QSV7"/>
<dbReference type="InterPro" id="IPR003597">
    <property type="entry name" value="Ig_C1-set"/>
</dbReference>
<organism evidence="4 5">
    <name type="scientific">Danionella cerebrum</name>
    <dbReference type="NCBI Taxonomy" id="2873325"/>
    <lineage>
        <taxon>Eukaryota</taxon>
        <taxon>Metazoa</taxon>
        <taxon>Chordata</taxon>
        <taxon>Craniata</taxon>
        <taxon>Vertebrata</taxon>
        <taxon>Euteleostomi</taxon>
        <taxon>Actinopterygii</taxon>
        <taxon>Neopterygii</taxon>
        <taxon>Teleostei</taxon>
        <taxon>Ostariophysi</taxon>
        <taxon>Cypriniformes</taxon>
        <taxon>Danionidae</taxon>
        <taxon>Danioninae</taxon>
        <taxon>Danionella</taxon>
    </lineage>
</organism>
<sequence>HYQAFEMSSWLCCWILCYSCFCTSYTTSFLLYQSLELTLVTVGGKAEFQCSLEKTNPFCYMITWHKIKLRTGELTTVKQSDSLDDTKHCVLTLQNISFKDSGRYFCVTHSSSFLTTGNGSRLIVTSADQSVPELSVFYSPPEDGFASVHLQCLVQGVVPIQVKVIWKIGDKVHFGWTESAWTDDTDSATEFTRAHLSVPATTWTEGHEIQCIAEFRGKNISKTLKRYVNEPVFSLLVYAGCAAALLTIFITIIMSVILYKDLSVAKKFKSFMQTDAKHKVLHGKIASST</sequence>
<dbReference type="EMBL" id="SRMA01025572">
    <property type="protein sequence ID" value="TRY93054.1"/>
    <property type="molecule type" value="Genomic_DNA"/>
</dbReference>
<feature type="domain" description="Ig-like" evidence="3">
    <location>
        <begin position="132"/>
        <end position="221"/>
    </location>
</feature>
<reference evidence="4 5" key="1">
    <citation type="journal article" date="2019" name="Sci. Data">
        <title>Hybrid genome assembly and annotation of Danionella translucida.</title>
        <authorList>
            <person name="Kadobianskyi M."/>
            <person name="Schulze L."/>
            <person name="Schuelke M."/>
            <person name="Judkewitz B."/>
        </authorList>
    </citation>
    <scope>NUCLEOTIDE SEQUENCE [LARGE SCALE GENOMIC DNA]</scope>
    <source>
        <strain evidence="4 5">Bolton</strain>
    </source>
</reference>